<comment type="cofactor">
    <cofactor evidence="1">
        <name>Fe(2+)</name>
        <dbReference type="ChEBI" id="CHEBI:29033"/>
    </cofactor>
</comment>
<proteinExistence type="inferred from homology"/>
<dbReference type="OrthoDB" id="715670at2759"/>
<keyword evidence="4" id="KW-0479">Metal-binding</keyword>
<dbReference type="AlphaFoldDB" id="A0A835A1D9"/>
<dbReference type="PANTHER" id="PTHR22966:SF70">
    <property type="entry name" value="CYSTEINE DIOXYGENASE"/>
    <property type="match status" value="1"/>
</dbReference>
<dbReference type="GO" id="GO:0046872">
    <property type="term" value="F:metal ion binding"/>
    <property type="evidence" value="ECO:0007669"/>
    <property type="project" value="UniProtKB-KW"/>
</dbReference>
<comment type="caution">
    <text evidence="9">The sequence shown here is derived from an EMBL/GenBank/DDBJ whole genome shotgun (WGS) entry which is preliminary data.</text>
</comment>
<comment type="catalytic activity">
    <reaction evidence="7">
        <text>L-cysteine + O2 = 3-sulfino-L-alanine + H(+)</text>
        <dbReference type="Rhea" id="RHEA:20441"/>
        <dbReference type="ChEBI" id="CHEBI:15378"/>
        <dbReference type="ChEBI" id="CHEBI:15379"/>
        <dbReference type="ChEBI" id="CHEBI:35235"/>
        <dbReference type="ChEBI" id="CHEBI:61085"/>
        <dbReference type="EC" id="1.13.11.20"/>
    </reaction>
    <physiologicalReaction direction="left-to-right" evidence="7">
        <dbReference type="Rhea" id="RHEA:20442"/>
    </physiologicalReaction>
</comment>
<dbReference type="InterPro" id="IPR014710">
    <property type="entry name" value="RmlC-like_jellyroll"/>
</dbReference>
<protein>
    <recommendedName>
        <fullName evidence="3">cysteine dioxygenase</fullName>
        <ecNumber evidence="3">1.13.11.20</ecNumber>
    </recommendedName>
</protein>
<evidence type="ECO:0000256" key="5">
    <source>
        <dbReference type="ARBA" id="ARBA00023002"/>
    </source>
</evidence>
<keyword evidence="6" id="KW-0408">Iron</keyword>
<dbReference type="InterPro" id="IPR011051">
    <property type="entry name" value="RmlC_Cupin_sf"/>
</dbReference>
<evidence type="ECO:0000256" key="2">
    <source>
        <dbReference type="ARBA" id="ARBA00006622"/>
    </source>
</evidence>
<evidence type="ECO:0000256" key="3">
    <source>
        <dbReference type="ARBA" id="ARBA00013133"/>
    </source>
</evidence>
<evidence type="ECO:0000313" key="9">
    <source>
        <dbReference type="EMBL" id="KAF8651229.1"/>
    </source>
</evidence>
<dbReference type="Gene3D" id="2.60.120.10">
    <property type="entry name" value="Jelly Rolls"/>
    <property type="match status" value="1"/>
</dbReference>
<accession>A0A835A1D9</accession>
<dbReference type="EMBL" id="JACEFO010002685">
    <property type="protein sequence ID" value="KAF8651229.1"/>
    <property type="molecule type" value="Genomic_DNA"/>
</dbReference>
<evidence type="ECO:0000256" key="1">
    <source>
        <dbReference type="ARBA" id="ARBA00001954"/>
    </source>
</evidence>
<evidence type="ECO:0000256" key="4">
    <source>
        <dbReference type="ARBA" id="ARBA00022723"/>
    </source>
</evidence>
<sequence length="530" mass="58939">MNPIPHLYHWHLPLPLSPITSIAPCSVKNPSHTMTTLVAYKAPPPPSLFCPHASPLVGRDLTSPPVFLVTDAPLMLHGLLFLSLLLPFVMDTPPSYYRRIGSLSRPNLAVASLFGRSRSLSFLASPSSWIQSQGTSSRILHGEIDRSGVFLTDFSFWALQVWHRGSGAVSRSEAMEGRSAPGELAARRRVRERADAEAPATGRRVEEVSAGTSSRHGEVEMMNTTTGPRSTPRLGAKRKRAADDQQVAVQQQVPPSPLQRLLDACRATFGVPGAPPMASIVPYIRGIMDMIGPDDVGLRDEVRFFNWMNARGHQNPPIVTSKTIFQCNNFTVNIYADNGGTLSLQIAVFFVPFGTVMPLHDHPDMTVFSKVLMGSARLEAYDWVPPRIMWRHGSWMLAEKVRDHSVTRASGTWMLFPDGGGNLHRFVAAEEEHCAFLDVLTPPYAPAEQRRCTYYQQYSPHEFSKYCLLAYATEHVCYSESELMSIRFCISPSTGVVEGGQTRRLTWLKEALEPRSMRIMGLPYRGPQII</sequence>
<evidence type="ECO:0000256" key="6">
    <source>
        <dbReference type="ARBA" id="ARBA00023004"/>
    </source>
</evidence>
<dbReference type="Pfam" id="PF07847">
    <property type="entry name" value="PCO_ADO"/>
    <property type="match status" value="1"/>
</dbReference>
<dbReference type="GO" id="GO:0017172">
    <property type="term" value="F:cysteine dioxygenase activity"/>
    <property type="evidence" value="ECO:0007669"/>
    <property type="project" value="UniProtKB-EC"/>
</dbReference>
<dbReference type="Proteomes" id="UP000636709">
    <property type="component" value="Unassembled WGS sequence"/>
</dbReference>
<comment type="similarity">
    <text evidence="2">Belongs to the cysteine dioxygenase family.</text>
</comment>
<dbReference type="PANTHER" id="PTHR22966">
    <property type="entry name" value="2-AMINOETHANETHIOL DIOXYGENASE"/>
    <property type="match status" value="1"/>
</dbReference>
<organism evidence="9 10">
    <name type="scientific">Digitaria exilis</name>
    <dbReference type="NCBI Taxonomy" id="1010633"/>
    <lineage>
        <taxon>Eukaryota</taxon>
        <taxon>Viridiplantae</taxon>
        <taxon>Streptophyta</taxon>
        <taxon>Embryophyta</taxon>
        <taxon>Tracheophyta</taxon>
        <taxon>Spermatophyta</taxon>
        <taxon>Magnoliopsida</taxon>
        <taxon>Liliopsida</taxon>
        <taxon>Poales</taxon>
        <taxon>Poaceae</taxon>
        <taxon>PACMAD clade</taxon>
        <taxon>Panicoideae</taxon>
        <taxon>Panicodae</taxon>
        <taxon>Paniceae</taxon>
        <taxon>Anthephorinae</taxon>
        <taxon>Digitaria</taxon>
    </lineage>
</organism>
<dbReference type="EC" id="1.13.11.20" evidence="3"/>
<evidence type="ECO:0000313" key="10">
    <source>
        <dbReference type="Proteomes" id="UP000636709"/>
    </source>
</evidence>
<dbReference type="InterPro" id="IPR012864">
    <property type="entry name" value="PCO/ADO"/>
</dbReference>
<name>A0A835A1D9_9POAL</name>
<dbReference type="CDD" id="cd20289">
    <property type="entry name" value="cupin_ADO"/>
    <property type="match status" value="1"/>
</dbReference>
<keyword evidence="10" id="KW-1185">Reference proteome</keyword>
<evidence type="ECO:0000256" key="7">
    <source>
        <dbReference type="ARBA" id="ARBA00024284"/>
    </source>
</evidence>
<gene>
    <name evidence="9" type="ORF">HU200_063476</name>
</gene>
<keyword evidence="5" id="KW-0560">Oxidoreductase</keyword>
<dbReference type="SUPFAM" id="SSF51182">
    <property type="entry name" value="RmlC-like cupins"/>
    <property type="match status" value="1"/>
</dbReference>
<reference evidence="9" key="1">
    <citation type="submission" date="2020-07" db="EMBL/GenBank/DDBJ databases">
        <title>Genome sequence and genetic diversity analysis of an under-domesticated orphan crop, white fonio (Digitaria exilis).</title>
        <authorList>
            <person name="Bennetzen J.L."/>
            <person name="Chen S."/>
            <person name="Ma X."/>
            <person name="Wang X."/>
            <person name="Yssel A.E.J."/>
            <person name="Chaluvadi S.R."/>
            <person name="Johnson M."/>
            <person name="Gangashetty P."/>
            <person name="Hamidou F."/>
            <person name="Sanogo M.D."/>
            <person name="Zwaenepoel A."/>
            <person name="Wallace J."/>
            <person name="Van De Peer Y."/>
            <person name="Van Deynze A."/>
        </authorList>
    </citation>
    <scope>NUCLEOTIDE SEQUENCE</scope>
    <source>
        <tissue evidence="9">Leaves</tissue>
    </source>
</reference>
<feature type="region of interest" description="Disordered" evidence="8">
    <location>
        <begin position="171"/>
        <end position="234"/>
    </location>
</feature>
<evidence type="ECO:0000256" key="8">
    <source>
        <dbReference type="SAM" id="MobiDB-lite"/>
    </source>
</evidence>
<dbReference type="GO" id="GO:0070483">
    <property type="term" value="P:detection of hypoxia"/>
    <property type="evidence" value="ECO:0007669"/>
    <property type="project" value="UniProtKB-ARBA"/>
</dbReference>